<dbReference type="EMBL" id="JACHWQ010000007">
    <property type="protein sequence ID" value="MBB2976619.1"/>
    <property type="molecule type" value="Genomic_DNA"/>
</dbReference>
<dbReference type="Gene3D" id="3.20.20.150">
    <property type="entry name" value="Divalent-metal-dependent TIM barrel enzymes"/>
    <property type="match status" value="1"/>
</dbReference>
<dbReference type="GO" id="GO:0016853">
    <property type="term" value="F:isomerase activity"/>
    <property type="evidence" value="ECO:0007669"/>
    <property type="project" value="UniProtKB-KW"/>
</dbReference>
<reference evidence="3 4" key="1">
    <citation type="submission" date="2020-08" db="EMBL/GenBank/DDBJ databases">
        <title>Sequencing the genomes of 1000 actinobacteria strains.</title>
        <authorList>
            <person name="Klenk H.-P."/>
        </authorList>
    </citation>
    <scope>NUCLEOTIDE SEQUENCE [LARGE SCALE GENOMIC DNA]</scope>
    <source>
        <strain evidence="3 4">DSM 27099</strain>
    </source>
</reference>
<gene>
    <name evidence="3" type="ORF">FHX49_002198</name>
</gene>
<accession>A0A7W4V4L6</accession>
<dbReference type="SUPFAM" id="SSF51658">
    <property type="entry name" value="Xylose isomerase-like"/>
    <property type="match status" value="1"/>
</dbReference>
<evidence type="ECO:0000259" key="2">
    <source>
        <dbReference type="Pfam" id="PF01261"/>
    </source>
</evidence>
<organism evidence="3 4">
    <name type="scientific">Microbacterium endophyticum</name>
    <dbReference type="NCBI Taxonomy" id="1526412"/>
    <lineage>
        <taxon>Bacteria</taxon>
        <taxon>Bacillati</taxon>
        <taxon>Actinomycetota</taxon>
        <taxon>Actinomycetes</taxon>
        <taxon>Micrococcales</taxon>
        <taxon>Microbacteriaceae</taxon>
        <taxon>Microbacterium</taxon>
    </lineage>
</organism>
<keyword evidence="4" id="KW-1185">Reference proteome</keyword>
<evidence type="ECO:0000313" key="4">
    <source>
        <dbReference type="Proteomes" id="UP000529310"/>
    </source>
</evidence>
<evidence type="ECO:0000313" key="3">
    <source>
        <dbReference type="EMBL" id="MBB2976619.1"/>
    </source>
</evidence>
<keyword evidence="1" id="KW-0119">Carbohydrate metabolism</keyword>
<dbReference type="RefSeq" id="WP_165141530.1">
    <property type="nucleotide sequence ID" value="NZ_CP049255.1"/>
</dbReference>
<dbReference type="PANTHER" id="PTHR12110:SF41">
    <property type="entry name" value="INOSOSE DEHYDRATASE"/>
    <property type="match status" value="1"/>
</dbReference>
<dbReference type="InterPro" id="IPR013022">
    <property type="entry name" value="Xyl_isomerase-like_TIM-brl"/>
</dbReference>
<evidence type="ECO:0000256" key="1">
    <source>
        <dbReference type="ARBA" id="ARBA00023277"/>
    </source>
</evidence>
<dbReference type="Pfam" id="PF01261">
    <property type="entry name" value="AP_endonuc_2"/>
    <property type="match status" value="1"/>
</dbReference>
<dbReference type="Proteomes" id="UP000529310">
    <property type="component" value="Unassembled WGS sequence"/>
</dbReference>
<keyword evidence="3" id="KW-0413">Isomerase</keyword>
<dbReference type="InterPro" id="IPR036237">
    <property type="entry name" value="Xyl_isomerase-like_sf"/>
</dbReference>
<protein>
    <submittedName>
        <fullName evidence="3">Sugar phosphate isomerase/epimerase</fullName>
    </submittedName>
</protein>
<dbReference type="AlphaFoldDB" id="A0A7W4V4L6"/>
<dbReference type="PANTHER" id="PTHR12110">
    <property type="entry name" value="HYDROXYPYRUVATE ISOMERASE"/>
    <property type="match status" value="1"/>
</dbReference>
<name>A0A7W4V4L6_9MICO</name>
<dbReference type="InterPro" id="IPR050312">
    <property type="entry name" value="IolE/XylAMocC-like"/>
</dbReference>
<comment type="caution">
    <text evidence="3">The sequence shown here is derived from an EMBL/GenBank/DDBJ whole genome shotgun (WGS) entry which is preliminary data.</text>
</comment>
<sequence length="265" mass="28269">MTEPQLSLQLYTVRDALAEDLDGTLARVSRLGFRNVEAFGAVQRATELADAFARYDLSSPTMHAALVTDANRVPAPVDEAVFDAAGQLGARIVIDPMVDPVLWAAPDDVALTAERLNDAAALAASRGIRVGYHNHSHEFHHEFDGVSAYEYFVSLLDDKVVLELDAYWAAVGKQDVAALATRLGTRLVALHVKDGSIDADPFRADSAGPIDLGQVAAGTGAVPLGDVLDAAQSLEFAVVEYDEFAGDVFSGIEASVQYLSNRGVR</sequence>
<proteinExistence type="predicted"/>
<feature type="domain" description="Xylose isomerase-like TIM barrel" evidence="2">
    <location>
        <begin position="26"/>
        <end position="236"/>
    </location>
</feature>